<protein>
    <recommendedName>
        <fullName evidence="4">40S ribosomal protein S26</fullName>
    </recommendedName>
</protein>
<dbReference type="PANTHER" id="PTHR12538:SF0">
    <property type="entry name" value="40S RIBOSOMAL PROTEIN S26"/>
    <property type="match status" value="1"/>
</dbReference>
<dbReference type="Proteomes" id="UP000274429">
    <property type="component" value="Unassembled WGS sequence"/>
</dbReference>
<keyword evidence="3 4" id="KW-0687">Ribonucleoprotein</keyword>
<evidence type="ECO:0000256" key="2">
    <source>
        <dbReference type="ARBA" id="ARBA00022980"/>
    </source>
</evidence>
<dbReference type="GO" id="GO:0022627">
    <property type="term" value="C:cytosolic small ribosomal subunit"/>
    <property type="evidence" value="ECO:0007669"/>
    <property type="project" value="TreeGrafter"/>
</dbReference>
<dbReference type="PROSITE" id="PS00733">
    <property type="entry name" value="RIBOSOMAL_S26E"/>
    <property type="match status" value="1"/>
</dbReference>
<sequence length="123" mass="14082">MSKTKKRRNNGRSKKGRGHVQFIRCSNCGRCCPKDKCIPKFVIRNIAEAAAVKDLTEASFYTGYTLPKLYVKLQYCVSCAIHGKILRGRSKADRKIRKPPQRRIEFSLLESLEVLGFNLAELY</sequence>
<evidence type="ECO:0000256" key="3">
    <source>
        <dbReference type="ARBA" id="ARBA00023274"/>
    </source>
</evidence>
<dbReference type="FunFam" id="3.30.1740.20:FF:000001">
    <property type="entry name" value="40S ribosomal protein S26"/>
    <property type="match status" value="1"/>
</dbReference>
<proteinExistence type="inferred from homology"/>
<dbReference type="GO" id="GO:0003729">
    <property type="term" value="F:mRNA binding"/>
    <property type="evidence" value="ECO:0007669"/>
    <property type="project" value="TreeGrafter"/>
</dbReference>
<dbReference type="Pfam" id="PF01283">
    <property type="entry name" value="Ribosomal_S26e"/>
    <property type="match status" value="1"/>
</dbReference>
<keyword evidence="6" id="KW-1185">Reference proteome</keyword>
<dbReference type="InterPro" id="IPR047864">
    <property type="entry name" value="Ribosomal_eS26_CS"/>
</dbReference>
<dbReference type="Gene3D" id="3.30.1740.20">
    <property type="entry name" value="Ribosomal protein S26e"/>
    <property type="match status" value="1"/>
</dbReference>
<organism evidence="7">
    <name type="scientific">Hydatigena taeniaeformis</name>
    <name type="common">Feline tapeworm</name>
    <name type="synonym">Taenia taeniaeformis</name>
    <dbReference type="NCBI Taxonomy" id="6205"/>
    <lineage>
        <taxon>Eukaryota</taxon>
        <taxon>Metazoa</taxon>
        <taxon>Spiralia</taxon>
        <taxon>Lophotrochozoa</taxon>
        <taxon>Platyhelminthes</taxon>
        <taxon>Cestoda</taxon>
        <taxon>Eucestoda</taxon>
        <taxon>Cyclophyllidea</taxon>
        <taxon>Taeniidae</taxon>
        <taxon>Hydatigera</taxon>
    </lineage>
</organism>
<dbReference type="PANTHER" id="PTHR12538">
    <property type="entry name" value="40S RIBOSOMAL PROTEIN S26"/>
    <property type="match status" value="1"/>
</dbReference>
<gene>
    <name evidence="5" type="ORF">TTAC_LOCUS9735</name>
</gene>
<dbReference type="WBParaSite" id="TTAC_0000975001-mRNA-1">
    <property type="protein sequence ID" value="TTAC_0000975001-mRNA-1"/>
    <property type="gene ID" value="TTAC_0000975001"/>
</dbReference>
<evidence type="ECO:0000313" key="5">
    <source>
        <dbReference type="EMBL" id="VDM34646.1"/>
    </source>
</evidence>
<dbReference type="GO" id="GO:0003735">
    <property type="term" value="F:structural constituent of ribosome"/>
    <property type="evidence" value="ECO:0007669"/>
    <property type="project" value="InterPro"/>
</dbReference>
<evidence type="ECO:0000313" key="7">
    <source>
        <dbReference type="WBParaSite" id="TTAC_0000975001-mRNA-1"/>
    </source>
</evidence>
<accession>A0A0R3X875</accession>
<reference evidence="5 6" key="2">
    <citation type="submission" date="2018-11" db="EMBL/GenBank/DDBJ databases">
        <authorList>
            <consortium name="Pathogen Informatics"/>
        </authorList>
    </citation>
    <scope>NUCLEOTIDE SEQUENCE [LARGE SCALE GENOMIC DNA]</scope>
</reference>
<dbReference type="STRING" id="6205.A0A0R3X875"/>
<dbReference type="InterPro" id="IPR000892">
    <property type="entry name" value="Ribosomal_eS26"/>
</dbReference>
<evidence type="ECO:0000256" key="1">
    <source>
        <dbReference type="ARBA" id="ARBA00008596"/>
    </source>
</evidence>
<evidence type="ECO:0000313" key="6">
    <source>
        <dbReference type="Proteomes" id="UP000274429"/>
    </source>
</evidence>
<dbReference type="EMBL" id="UYWX01021013">
    <property type="protein sequence ID" value="VDM34646.1"/>
    <property type="molecule type" value="Genomic_DNA"/>
</dbReference>
<comment type="similarity">
    <text evidence="1 4">Belongs to the eukaryotic ribosomal protein eS26 family.</text>
</comment>
<keyword evidence="2 4" id="KW-0689">Ribosomal protein</keyword>
<dbReference type="AlphaFoldDB" id="A0A0R3X875"/>
<reference evidence="7" key="1">
    <citation type="submission" date="2017-02" db="UniProtKB">
        <authorList>
            <consortium name="WormBaseParasite"/>
        </authorList>
    </citation>
    <scope>IDENTIFICATION</scope>
</reference>
<dbReference type="GO" id="GO:0006412">
    <property type="term" value="P:translation"/>
    <property type="evidence" value="ECO:0007669"/>
    <property type="project" value="InterPro"/>
</dbReference>
<name>A0A0R3X875_HYDTA</name>
<dbReference type="InterPro" id="IPR038551">
    <property type="entry name" value="Ribosomal_eS26_sf"/>
</dbReference>
<evidence type="ECO:0000256" key="4">
    <source>
        <dbReference type="RuleBase" id="RU363128"/>
    </source>
</evidence>
<dbReference type="OrthoDB" id="10262653at2759"/>